<keyword evidence="3" id="KW-1185">Reference proteome</keyword>
<organism evidence="2 3">
    <name type="scientific">Tardiphaga robiniae</name>
    <dbReference type="NCBI Taxonomy" id="943830"/>
    <lineage>
        <taxon>Bacteria</taxon>
        <taxon>Pseudomonadati</taxon>
        <taxon>Pseudomonadota</taxon>
        <taxon>Alphaproteobacteria</taxon>
        <taxon>Hyphomicrobiales</taxon>
        <taxon>Nitrobacteraceae</taxon>
        <taxon>Tardiphaga</taxon>
    </lineage>
</organism>
<evidence type="ECO:0000313" key="2">
    <source>
        <dbReference type="EMBL" id="KZD23895.1"/>
    </source>
</evidence>
<reference evidence="2 3" key="1">
    <citation type="submission" date="2016-03" db="EMBL/GenBank/DDBJ databases">
        <title>Microsymbionts genomes from the relict species Vavilovia formosa (Stev.) Fed.</title>
        <authorList>
            <person name="Kopat V."/>
            <person name="Chirak E."/>
            <person name="Kimeklis A."/>
            <person name="Andronov E."/>
        </authorList>
    </citation>
    <scope>NUCLEOTIDE SEQUENCE [LARGE SCALE GENOMIC DNA]</scope>
    <source>
        <strain evidence="2 3">Vaf07</strain>
    </source>
</reference>
<gene>
    <name evidence="2" type="ORF">A4A58_25175</name>
</gene>
<feature type="region of interest" description="Disordered" evidence="1">
    <location>
        <begin position="58"/>
        <end position="80"/>
    </location>
</feature>
<name>A0A163ZUY7_9BRAD</name>
<evidence type="ECO:0000256" key="1">
    <source>
        <dbReference type="SAM" id="MobiDB-lite"/>
    </source>
</evidence>
<dbReference type="Proteomes" id="UP000076574">
    <property type="component" value="Unassembled WGS sequence"/>
</dbReference>
<evidence type="ECO:0000313" key="3">
    <source>
        <dbReference type="Proteomes" id="UP000076574"/>
    </source>
</evidence>
<comment type="caution">
    <text evidence="2">The sequence shown here is derived from an EMBL/GenBank/DDBJ whole genome shotgun (WGS) entry which is preliminary data.</text>
</comment>
<protein>
    <submittedName>
        <fullName evidence="2">Uncharacterized protein</fullName>
    </submittedName>
</protein>
<sequence>MIDQSEPTTPAETLGTLKPPRCAMCRARMALLRSAPDAGGGDKCTFTCPKCEFVKTKIIGGPPDLSRHRPPKKTRRPQTR</sequence>
<dbReference type="AlphaFoldDB" id="A0A163ZUY7"/>
<feature type="compositionally biased region" description="Basic residues" evidence="1">
    <location>
        <begin position="68"/>
        <end position="80"/>
    </location>
</feature>
<dbReference type="EMBL" id="LVYV01000007">
    <property type="protein sequence ID" value="KZD23895.1"/>
    <property type="molecule type" value="Genomic_DNA"/>
</dbReference>
<accession>A0A163ZUY7</accession>
<proteinExistence type="predicted"/>